<dbReference type="AlphaFoldDB" id="A0A6G1HI36"/>
<organism evidence="9 10">
    <name type="scientific">Trichodelitschia bisporula</name>
    <dbReference type="NCBI Taxonomy" id="703511"/>
    <lineage>
        <taxon>Eukaryota</taxon>
        <taxon>Fungi</taxon>
        <taxon>Dikarya</taxon>
        <taxon>Ascomycota</taxon>
        <taxon>Pezizomycotina</taxon>
        <taxon>Dothideomycetes</taxon>
        <taxon>Dothideomycetes incertae sedis</taxon>
        <taxon>Phaeotrichales</taxon>
        <taxon>Phaeotrichaceae</taxon>
        <taxon>Trichodelitschia</taxon>
    </lineage>
</organism>
<feature type="compositionally biased region" description="Polar residues" evidence="8">
    <location>
        <begin position="61"/>
        <end position="80"/>
    </location>
</feature>
<keyword evidence="10" id="KW-1185">Reference proteome</keyword>
<keyword evidence="5" id="KW-0811">Translocation</keyword>
<gene>
    <name evidence="9" type="ORF">EJ06DRAFT_267384</name>
</gene>
<keyword evidence="3" id="KW-0509">mRNA transport</keyword>
<keyword evidence="6" id="KW-0906">Nuclear pore complex</keyword>
<evidence type="ECO:0000256" key="5">
    <source>
        <dbReference type="ARBA" id="ARBA00023010"/>
    </source>
</evidence>
<dbReference type="GO" id="GO:0051028">
    <property type="term" value="P:mRNA transport"/>
    <property type="evidence" value="ECO:0007669"/>
    <property type="project" value="UniProtKB-KW"/>
</dbReference>
<evidence type="ECO:0000256" key="3">
    <source>
        <dbReference type="ARBA" id="ARBA00022816"/>
    </source>
</evidence>
<accession>A0A6G1HI36</accession>
<dbReference type="PANTHER" id="PTHR13437">
    <property type="entry name" value="NUCLEOPORIN P58/P45 NUCLEOPORIN-LIKE PROTEIN 1"/>
    <property type="match status" value="1"/>
</dbReference>
<proteinExistence type="predicted"/>
<dbReference type="GO" id="GO:0005643">
    <property type="term" value="C:nuclear pore"/>
    <property type="evidence" value="ECO:0007669"/>
    <property type="project" value="UniProtKB-SubCell"/>
</dbReference>
<evidence type="ECO:0000313" key="9">
    <source>
        <dbReference type="EMBL" id="KAF2395670.1"/>
    </source>
</evidence>
<keyword evidence="7" id="KW-0539">Nucleus</keyword>
<dbReference type="OrthoDB" id="2538017at2759"/>
<keyword evidence="2" id="KW-0813">Transport</keyword>
<reference evidence="9" key="1">
    <citation type="journal article" date="2020" name="Stud. Mycol.">
        <title>101 Dothideomycetes genomes: a test case for predicting lifestyles and emergence of pathogens.</title>
        <authorList>
            <person name="Haridas S."/>
            <person name="Albert R."/>
            <person name="Binder M."/>
            <person name="Bloem J."/>
            <person name="Labutti K."/>
            <person name="Salamov A."/>
            <person name="Andreopoulos B."/>
            <person name="Baker S."/>
            <person name="Barry K."/>
            <person name="Bills G."/>
            <person name="Bluhm B."/>
            <person name="Cannon C."/>
            <person name="Castanera R."/>
            <person name="Culley D."/>
            <person name="Daum C."/>
            <person name="Ezra D."/>
            <person name="Gonzalez J."/>
            <person name="Henrissat B."/>
            <person name="Kuo A."/>
            <person name="Liang C."/>
            <person name="Lipzen A."/>
            <person name="Lutzoni F."/>
            <person name="Magnuson J."/>
            <person name="Mondo S."/>
            <person name="Nolan M."/>
            <person name="Ohm R."/>
            <person name="Pangilinan J."/>
            <person name="Park H.-J."/>
            <person name="Ramirez L."/>
            <person name="Alfaro M."/>
            <person name="Sun H."/>
            <person name="Tritt A."/>
            <person name="Yoshinaga Y."/>
            <person name="Zwiers L.-H."/>
            <person name="Turgeon B."/>
            <person name="Goodwin S."/>
            <person name="Spatafora J."/>
            <person name="Crous P."/>
            <person name="Grigoriev I."/>
        </authorList>
    </citation>
    <scope>NUCLEOTIDE SEQUENCE</scope>
    <source>
        <strain evidence="9">CBS 262.69</strain>
    </source>
</reference>
<sequence>MFGAANTSQPASGGGLFGAAPASAQPTTGGLFGNTPATTQAGGLFGNTPATTQAGGLFGNTPATTQSGGLFSGAPGTTQAGGLFGNTPATTQAGGLFSAAPASTQPATGGLFAPASGAPGAGGLFGSTTTTSAPAAGGLFAPPGASSAPAAGGLFSSSAAKPGGLFAAPAAAPTSSAPAQPLFGATPAKPAASSLFAPSATTQPAAGGLFAAPASTQPAAGGLFNSTAAKPAATGVNSIFGGAKPAAPQGGSLFNASQAPVQASVPGVRIDLTNMKPTTRFSELHEDIQKTIEQIDTFIAAHIAASVQCAQMMPRLAEYMSWIPSDVAYLETAQQTVEMALDRDAAAVRDVKALVQRDVEDARRAFAAVENLKLPAQYHYTGVWPSAGVQAAPVEGDGLGSATDLMAYFSTKASELETGLKASAALLAEIEAHLRVVEGSAVEKIERLVRARGGMVGDAVEGSVRLRELSGAMREFEMAVFRVATKLGGAREGVVNVSLGSGGYGLR</sequence>
<evidence type="ECO:0000313" key="10">
    <source>
        <dbReference type="Proteomes" id="UP000799640"/>
    </source>
</evidence>
<dbReference type="Proteomes" id="UP000799640">
    <property type="component" value="Unassembled WGS sequence"/>
</dbReference>
<comment type="subcellular location">
    <subcellularLocation>
        <location evidence="1">Nucleus</location>
        <location evidence="1">Nuclear pore complex</location>
    </subcellularLocation>
</comment>
<evidence type="ECO:0000256" key="7">
    <source>
        <dbReference type="ARBA" id="ARBA00023242"/>
    </source>
</evidence>
<dbReference type="GO" id="GO:0015031">
    <property type="term" value="P:protein transport"/>
    <property type="evidence" value="ECO:0007669"/>
    <property type="project" value="UniProtKB-KW"/>
</dbReference>
<evidence type="ECO:0000256" key="6">
    <source>
        <dbReference type="ARBA" id="ARBA00023132"/>
    </source>
</evidence>
<dbReference type="Pfam" id="PF21121">
    <property type="entry name" value="Nup49_C"/>
    <property type="match status" value="1"/>
</dbReference>
<dbReference type="PANTHER" id="PTHR13437:SF2">
    <property type="entry name" value="NUCLEOPORIN P58_P45"/>
    <property type="match status" value="1"/>
</dbReference>
<evidence type="ECO:0000256" key="2">
    <source>
        <dbReference type="ARBA" id="ARBA00022448"/>
    </source>
</evidence>
<feature type="region of interest" description="Disordered" evidence="8">
    <location>
        <begin position="1"/>
        <end position="88"/>
    </location>
</feature>
<dbReference type="Pfam" id="PF13634">
    <property type="entry name" value="Nucleoporin_FG"/>
    <property type="match status" value="3"/>
</dbReference>
<evidence type="ECO:0000256" key="1">
    <source>
        <dbReference type="ARBA" id="ARBA00004567"/>
    </source>
</evidence>
<protein>
    <recommendedName>
        <fullName evidence="11">Nucleoporin NSP1-like C-terminal domain-containing protein</fullName>
    </recommendedName>
</protein>
<feature type="compositionally biased region" description="Polar residues" evidence="8">
    <location>
        <begin position="1"/>
        <end position="11"/>
    </location>
</feature>
<evidence type="ECO:0000256" key="8">
    <source>
        <dbReference type="SAM" id="MobiDB-lite"/>
    </source>
</evidence>
<evidence type="ECO:0008006" key="11">
    <source>
        <dbReference type="Google" id="ProtNLM"/>
    </source>
</evidence>
<dbReference type="InterPro" id="IPR024882">
    <property type="entry name" value="NUP58/p45/49"/>
</dbReference>
<evidence type="ECO:0000256" key="4">
    <source>
        <dbReference type="ARBA" id="ARBA00022927"/>
    </source>
</evidence>
<name>A0A6G1HI36_9PEZI</name>
<dbReference type="GO" id="GO:0017056">
    <property type="term" value="F:structural constituent of nuclear pore"/>
    <property type="evidence" value="ECO:0007669"/>
    <property type="project" value="InterPro"/>
</dbReference>
<keyword evidence="4" id="KW-0653">Protein transport</keyword>
<dbReference type="GO" id="GO:0008139">
    <property type="term" value="F:nuclear localization sequence binding"/>
    <property type="evidence" value="ECO:0007669"/>
    <property type="project" value="InterPro"/>
</dbReference>
<dbReference type="InterPro" id="IPR025574">
    <property type="entry name" value="Nucleoporin_FG_rpt"/>
</dbReference>
<dbReference type="EMBL" id="ML996712">
    <property type="protein sequence ID" value="KAF2395670.1"/>
    <property type="molecule type" value="Genomic_DNA"/>
</dbReference>